<comment type="caution">
    <text evidence="2">The sequence shown here is derived from an EMBL/GenBank/DDBJ whole genome shotgun (WGS) entry which is preliminary data.</text>
</comment>
<dbReference type="Proteomes" id="UP000503840">
    <property type="component" value="Unassembled WGS sequence"/>
</dbReference>
<protein>
    <recommendedName>
        <fullName evidence="1">Solute-binding protein family 3/N-terminal domain-containing protein</fullName>
    </recommendedName>
</protein>
<dbReference type="PANTHER" id="PTHR38834">
    <property type="entry name" value="PERIPLASMIC SUBSTRATE BINDING PROTEIN FAMILY 3"/>
    <property type="match status" value="1"/>
</dbReference>
<sequence length="312" mass="35709">MITLPPLHSLIASAPPFQDIVVKTPYQQRCAMPVIIPLFRLCRSVLALSFYTVALTCLWLTFNPSPAWSAPPQAAGEPHTAAAPATIGSITFMTEDYPPYNYYENGNLKGISVDILHSVLTRLRVPEDDKRIRILPWARGYKTVLETPNTCLFSMNRSPEREQLFQWVGPIAPNTIVVLARKDRHITVSNGDDLNNYTIATIQDDIAHNMLLKHGYLDNKIVKNPYATSIIEMLNRKRVDAWAYDETVARYFIRQAGYTPNDYERVFLLDSFDTYFAFNWDTDPQLVQKFREAFNALKEEGKVEEIIHSYTK</sequence>
<evidence type="ECO:0000313" key="3">
    <source>
        <dbReference type="Proteomes" id="UP000503840"/>
    </source>
</evidence>
<dbReference type="SUPFAM" id="SSF53850">
    <property type="entry name" value="Periplasmic binding protein-like II"/>
    <property type="match status" value="1"/>
</dbReference>
<evidence type="ECO:0000259" key="1">
    <source>
        <dbReference type="SMART" id="SM00062"/>
    </source>
</evidence>
<keyword evidence="3" id="KW-1185">Reference proteome</keyword>
<dbReference type="PANTHER" id="PTHR38834:SF3">
    <property type="entry name" value="SOLUTE-BINDING PROTEIN FAMILY 3_N-TERMINAL DOMAIN-CONTAINING PROTEIN"/>
    <property type="match status" value="1"/>
</dbReference>
<dbReference type="Pfam" id="PF00497">
    <property type="entry name" value="SBP_bac_3"/>
    <property type="match status" value="1"/>
</dbReference>
<proteinExistence type="predicted"/>
<dbReference type="SMART" id="SM00062">
    <property type="entry name" value="PBPb"/>
    <property type="match status" value="1"/>
</dbReference>
<name>A0A7J0BHK4_9BACT</name>
<gene>
    <name evidence="2" type="ORF">DSM101010T_14130</name>
</gene>
<dbReference type="AlphaFoldDB" id="A0A7J0BHK4"/>
<organism evidence="2 3">
    <name type="scientific">Desulfovibrio subterraneus</name>
    <dbReference type="NCBI Taxonomy" id="2718620"/>
    <lineage>
        <taxon>Bacteria</taxon>
        <taxon>Pseudomonadati</taxon>
        <taxon>Thermodesulfobacteriota</taxon>
        <taxon>Desulfovibrionia</taxon>
        <taxon>Desulfovibrionales</taxon>
        <taxon>Desulfovibrionaceae</taxon>
        <taxon>Desulfovibrio</taxon>
    </lineage>
</organism>
<reference evidence="2 3" key="1">
    <citation type="submission" date="2020-05" db="EMBL/GenBank/DDBJ databases">
        <title>Draft genome sequence of Desulfovibrio sp. strain HN2T.</title>
        <authorList>
            <person name="Ueno A."/>
            <person name="Tamazawa S."/>
            <person name="Tamamura S."/>
            <person name="Murakami T."/>
            <person name="Kiyama T."/>
            <person name="Inomata H."/>
            <person name="Amano Y."/>
            <person name="Miyakawa K."/>
            <person name="Tamaki H."/>
            <person name="Naganuma T."/>
            <person name="Kaneko K."/>
        </authorList>
    </citation>
    <scope>NUCLEOTIDE SEQUENCE [LARGE SCALE GENOMIC DNA]</scope>
    <source>
        <strain evidence="2 3">HN2</strain>
    </source>
</reference>
<dbReference type="EMBL" id="BLVO01000013">
    <property type="protein sequence ID" value="GFM33048.1"/>
    <property type="molecule type" value="Genomic_DNA"/>
</dbReference>
<evidence type="ECO:0000313" key="2">
    <source>
        <dbReference type="EMBL" id="GFM33048.1"/>
    </source>
</evidence>
<dbReference type="InterPro" id="IPR001638">
    <property type="entry name" value="Solute-binding_3/MltF_N"/>
</dbReference>
<dbReference type="Gene3D" id="3.40.190.10">
    <property type="entry name" value="Periplasmic binding protein-like II"/>
    <property type="match status" value="2"/>
</dbReference>
<feature type="domain" description="Solute-binding protein family 3/N-terminal" evidence="1">
    <location>
        <begin position="89"/>
        <end position="312"/>
    </location>
</feature>
<accession>A0A7J0BHK4</accession>